<evidence type="ECO:0000256" key="4">
    <source>
        <dbReference type="SAM" id="MobiDB-lite"/>
    </source>
</evidence>
<dbReference type="GO" id="GO:0004860">
    <property type="term" value="F:protein kinase inhibitor activity"/>
    <property type="evidence" value="ECO:0007669"/>
    <property type="project" value="TreeGrafter"/>
</dbReference>
<reference evidence="5" key="2">
    <citation type="submission" date="2020-11" db="EMBL/GenBank/DDBJ databases">
        <authorList>
            <person name="McCartney M.A."/>
            <person name="Auch B."/>
            <person name="Kono T."/>
            <person name="Mallez S."/>
            <person name="Becker A."/>
            <person name="Gohl D.M."/>
            <person name="Silverstein K.A.T."/>
            <person name="Koren S."/>
            <person name="Bechman K.B."/>
            <person name="Herman A."/>
            <person name="Abrahante J.E."/>
            <person name="Garbe J."/>
        </authorList>
    </citation>
    <scope>NUCLEOTIDE SEQUENCE</scope>
    <source>
        <strain evidence="5">Duluth1</strain>
        <tissue evidence="5">Whole animal</tissue>
    </source>
</reference>
<dbReference type="PANTHER" id="PTHR19423:SF1">
    <property type="entry name" value="SH3 DOMAIN-BINDING PROTEIN 5"/>
    <property type="match status" value="1"/>
</dbReference>
<feature type="compositionally biased region" description="Acidic residues" evidence="4">
    <location>
        <begin position="1"/>
        <end position="21"/>
    </location>
</feature>
<gene>
    <name evidence="5" type="ORF">DPMN_149562</name>
</gene>
<organism evidence="5 6">
    <name type="scientific">Dreissena polymorpha</name>
    <name type="common">Zebra mussel</name>
    <name type="synonym">Mytilus polymorpha</name>
    <dbReference type="NCBI Taxonomy" id="45954"/>
    <lineage>
        <taxon>Eukaryota</taxon>
        <taxon>Metazoa</taxon>
        <taxon>Spiralia</taxon>
        <taxon>Lophotrochozoa</taxon>
        <taxon>Mollusca</taxon>
        <taxon>Bivalvia</taxon>
        <taxon>Autobranchia</taxon>
        <taxon>Heteroconchia</taxon>
        <taxon>Euheterodonta</taxon>
        <taxon>Imparidentia</taxon>
        <taxon>Neoheterodontei</taxon>
        <taxon>Myida</taxon>
        <taxon>Dreissenoidea</taxon>
        <taxon>Dreissenidae</taxon>
        <taxon>Dreissena</taxon>
    </lineage>
</organism>
<sequence>MENAVIEDDIPDGDSDEESDDIDPRIQAELNQLNLASSEINRLENELDEARTKYRTIVSGASLQMDPIAKDQKRCIQKSREYYKTVAEAKVAQSEALKAARQFQTAMGIYKAAKETVALAERRLCEEEYQGTTQLTSAWQETLNHAVSKIMDAEREKTRSEQEHKQRSKKFAELESRLQVLEKKYSRSIKKARPYFELKSELDVKLMQQKQNVIDLQAAIRCQKQKYTSSLRKLESISEEIHQHRNQRLWAKIPRMPGVGSDGSIDSTFVDLESLNSGCSDTVDDFETESDLSRTNSTSDYVSDIMGDLELSAEAGPSSNASASGHFEDICLSDSEKMGSKTLTECRRSVNCDGGVDGGYNGERTIYERVQEGDQYRDRNKTLVERTWDEVDIS</sequence>
<keyword evidence="2 3" id="KW-0175">Coiled coil</keyword>
<dbReference type="OrthoDB" id="446789at2759"/>
<accession>A0A9D4FBV4</accession>
<dbReference type="PANTHER" id="PTHR19423">
    <property type="entry name" value="SH3 DOMAIN-BINDING PROTEIN 5"/>
    <property type="match status" value="1"/>
</dbReference>
<comment type="caution">
    <text evidence="5">The sequence shown here is derived from an EMBL/GenBank/DDBJ whole genome shotgun (WGS) entry which is preliminary data.</text>
</comment>
<dbReference type="EMBL" id="JAIWYP010000007">
    <property type="protein sequence ID" value="KAH3795998.1"/>
    <property type="molecule type" value="Genomic_DNA"/>
</dbReference>
<feature type="coiled-coil region" evidence="3">
    <location>
        <begin position="143"/>
        <end position="191"/>
    </location>
</feature>
<dbReference type="Proteomes" id="UP000828390">
    <property type="component" value="Unassembled WGS sequence"/>
</dbReference>
<comment type="similarity">
    <text evidence="1">Belongs to the SH3BP5 family.</text>
</comment>
<evidence type="ECO:0008006" key="7">
    <source>
        <dbReference type="Google" id="ProtNLM"/>
    </source>
</evidence>
<evidence type="ECO:0000256" key="2">
    <source>
        <dbReference type="ARBA" id="ARBA00023054"/>
    </source>
</evidence>
<proteinExistence type="inferred from homology"/>
<name>A0A9D4FBV4_DREPO</name>
<evidence type="ECO:0000256" key="1">
    <source>
        <dbReference type="ARBA" id="ARBA00007796"/>
    </source>
</evidence>
<dbReference type="InterPro" id="IPR007940">
    <property type="entry name" value="SH3BP5"/>
</dbReference>
<feature type="region of interest" description="Disordered" evidence="4">
    <location>
        <begin position="1"/>
        <end position="22"/>
    </location>
</feature>
<keyword evidence="6" id="KW-1185">Reference proteome</keyword>
<evidence type="ECO:0000313" key="5">
    <source>
        <dbReference type="EMBL" id="KAH3795998.1"/>
    </source>
</evidence>
<protein>
    <recommendedName>
        <fullName evidence="7">SH3 domain-binding protein 5</fullName>
    </recommendedName>
</protein>
<dbReference type="GO" id="GO:0005737">
    <property type="term" value="C:cytoplasm"/>
    <property type="evidence" value="ECO:0007669"/>
    <property type="project" value="TreeGrafter"/>
</dbReference>
<reference evidence="5" key="1">
    <citation type="journal article" date="2019" name="bioRxiv">
        <title>The Genome of the Zebra Mussel, Dreissena polymorpha: A Resource for Invasive Species Research.</title>
        <authorList>
            <person name="McCartney M.A."/>
            <person name="Auch B."/>
            <person name="Kono T."/>
            <person name="Mallez S."/>
            <person name="Zhang Y."/>
            <person name="Obille A."/>
            <person name="Becker A."/>
            <person name="Abrahante J.E."/>
            <person name="Garbe J."/>
            <person name="Badalamenti J.P."/>
            <person name="Herman A."/>
            <person name="Mangelson H."/>
            <person name="Liachko I."/>
            <person name="Sullivan S."/>
            <person name="Sone E.D."/>
            <person name="Koren S."/>
            <person name="Silverstein K.A.T."/>
            <person name="Beckman K.B."/>
            <person name="Gohl D.M."/>
        </authorList>
    </citation>
    <scope>NUCLEOTIDE SEQUENCE</scope>
    <source>
        <strain evidence="5">Duluth1</strain>
        <tissue evidence="5">Whole animal</tissue>
    </source>
</reference>
<evidence type="ECO:0000256" key="3">
    <source>
        <dbReference type="SAM" id="Coils"/>
    </source>
</evidence>
<dbReference type="GO" id="GO:0035556">
    <property type="term" value="P:intracellular signal transduction"/>
    <property type="evidence" value="ECO:0007669"/>
    <property type="project" value="InterPro"/>
</dbReference>
<dbReference type="Pfam" id="PF05276">
    <property type="entry name" value="SH3BP5"/>
    <property type="match status" value="1"/>
</dbReference>
<evidence type="ECO:0000313" key="6">
    <source>
        <dbReference type="Proteomes" id="UP000828390"/>
    </source>
</evidence>
<dbReference type="AlphaFoldDB" id="A0A9D4FBV4"/>
<feature type="coiled-coil region" evidence="3">
    <location>
        <begin position="26"/>
        <end position="60"/>
    </location>
</feature>